<comment type="similarity">
    <text evidence="1">Belongs to the GHMP kinase family. GalK subfamily.</text>
</comment>
<dbReference type="InterPro" id="IPR013750">
    <property type="entry name" value="GHMP_kinase_C_dom"/>
</dbReference>
<dbReference type="SUPFAM" id="SSF55060">
    <property type="entry name" value="GHMP Kinase, C-terminal domain"/>
    <property type="match status" value="1"/>
</dbReference>
<keyword evidence="5" id="KW-0119">Carbohydrate metabolism</keyword>
<dbReference type="InterPro" id="IPR006206">
    <property type="entry name" value="Mevalonate/galactokinase"/>
</dbReference>
<dbReference type="InterPro" id="IPR014721">
    <property type="entry name" value="Ribsml_uS5_D2-typ_fold_subgr"/>
</dbReference>
<dbReference type="Gene3D" id="3.30.230.10">
    <property type="match status" value="1"/>
</dbReference>
<dbReference type="PRINTS" id="PR00959">
    <property type="entry name" value="MEVGALKINASE"/>
</dbReference>
<evidence type="ECO:0000256" key="5">
    <source>
        <dbReference type="ARBA" id="ARBA00023144"/>
    </source>
</evidence>
<keyword evidence="2" id="KW-0547">Nucleotide-binding</keyword>
<keyword evidence="3" id="KW-0418">Kinase</keyword>
<dbReference type="PANTHER" id="PTHR10457:SF7">
    <property type="entry name" value="GALACTOKINASE-RELATED"/>
    <property type="match status" value="1"/>
</dbReference>
<dbReference type="InterPro" id="IPR036554">
    <property type="entry name" value="GHMP_kinase_C_sf"/>
</dbReference>
<dbReference type="GO" id="GO:0004335">
    <property type="term" value="F:galactokinase activity"/>
    <property type="evidence" value="ECO:0007669"/>
    <property type="project" value="UniProtKB-EC"/>
</dbReference>
<reference evidence="10 11" key="1">
    <citation type="submission" date="2021-03" db="EMBL/GenBank/DDBJ databases">
        <title>Novel species identification of genus Shewanella.</title>
        <authorList>
            <person name="Liu G."/>
            <person name="Zhang Q."/>
        </authorList>
    </citation>
    <scope>NUCLEOTIDE SEQUENCE [LARGE SCALE GENOMIC DNA]</scope>
    <source>
        <strain evidence="10 11">FJAT-51800</strain>
    </source>
</reference>
<evidence type="ECO:0000259" key="7">
    <source>
        <dbReference type="Pfam" id="PF00288"/>
    </source>
</evidence>
<sequence length="384" mass="41514">MSNPAPSATKLFVKTFGTKPDMLFSAPARVNLIGEHTDYNDGFVLPVAINFHTVIAVKVRKDNQFRAVSDAFNDIRHWQFGEEGTMNAEDGWINYLKGFCAAVHSTGLPAKGLDLAVVGNVPANAGLAASASLEIAFGTAINDTSQLHLSPLAVAQLAQRAENHYVGYGCGIMDHMTCAMAEEDCALLIDCADLETQPVKIPDEFSLMLINSGLPSVLHSDEFNQRRQQCEQVAQHFGVDSLRDLSLKQLISAEAQLDPVAYRRAHHVVTENERTQQAARALARGNIAKLSQLMAESHASLRDDFEISTPEIDMLVELVHNTVGNQGAVRLAGKGFGGCVVALVEHALTDDVIATVEQQYQAKTGLEASIYLCSPCAGASRIEK</sequence>
<dbReference type="EC" id="2.7.1.6" evidence="6"/>
<dbReference type="InterPro" id="IPR006204">
    <property type="entry name" value="GHMP_kinase_N_dom"/>
</dbReference>
<evidence type="ECO:0000256" key="4">
    <source>
        <dbReference type="ARBA" id="ARBA00022840"/>
    </source>
</evidence>
<organism evidence="10 11">
    <name type="scientific">Shewanella avicenniae</name>
    <dbReference type="NCBI Taxonomy" id="2814294"/>
    <lineage>
        <taxon>Bacteria</taxon>
        <taxon>Pseudomonadati</taxon>
        <taxon>Pseudomonadota</taxon>
        <taxon>Gammaproteobacteria</taxon>
        <taxon>Alteromonadales</taxon>
        <taxon>Shewanellaceae</taxon>
        <taxon>Shewanella</taxon>
    </lineage>
</organism>
<dbReference type="PANTHER" id="PTHR10457">
    <property type="entry name" value="MEVALONATE KINASE/GALACTOKINASE"/>
    <property type="match status" value="1"/>
</dbReference>
<gene>
    <name evidence="10" type="primary">galK</name>
    <name evidence="10" type="ORF">JYB87_14600</name>
</gene>
<dbReference type="Pfam" id="PF00288">
    <property type="entry name" value="GHMP_kinases_N"/>
    <property type="match status" value="1"/>
</dbReference>
<dbReference type="RefSeq" id="WP_207354195.1">
    <property type="nucleotide sequence ID" value="NZ_CP071503.1"/>
</dbReference>
<evidence type="ECO:0000256" key="3">
    <source>
        <dbReference type="ARBA" id="ARBA00022777"/>
    </source>
</evidence>
<proteinExistence type="inferred from homology"/>
<dbReference type="NCBIfam" id="TIGR00131">
    <property type="entry name" value="gal_kin"/>
    <property type="match status" value="1"/>
</dbReference>
<dbReference type="SUPFAM" id="SSF54211">
    <property type="entry name" value="Ribosomal protein S5 domain 2-like"/>
    <property type="match status" value="1"/>
</dbReference>
<accession>A0ABX7QNB9</accession>
<dbReference type="Gene3D" id="3.30.70.890">
    <property type="entry name" value="GHMP kinase, C-terminal domain"/>
    <property type="match status" value="1"/>
</dbReference>
<evidence type="ECO:0000256" key="1">
    <source>
        <dbReference type="ARBA" id="ARBA00006566"/>
    </source>
</evidence>
<evidence type="ECO:0000259" key="9">
    <source>
        <dbReference type="Pfam" id="PF10509"/>
    </source>
</evidence>
<keyword evidence="4" id="KW-0067">ATP-binding</keyword>
<feature type="domain" description="GHMP kinase N-terminal" evidence="7">
    <location>
        <begin position="94"/>
        <end position="180"/>
    </location>
</feature>
<keyword evidence="10" id="KW-0808">Transferase</keyword>
<feature type="domain" description="Galactokinase N-terminal" evidence="9">
    <location>
        <begin position="11"/>
        <end position="58"/>
    </location>
</feature>
<keyword evidence="11" id="KW-1185">Reference proteome</keyword>
<dbReference type="PIRSF" id="PIRSF000530">
    <property type="entry name" value="Galactokinase"/>
    <property type="match status" value="1"/>
</dbReference>
<evidence type="ECO:0000313" key="11">
    <source>
        <dbReference type="Proteomes" id="UP000662770"/>
    </source>
</evidence>
<evidence type="ECO:0000313" key="10">
    <source>
        <dbReference type="EMBL" id="QSX32957.1"/>
    </source>
</evidence>
<dbReference type="EMBL" id="CP071503">
    <property type="protein sequence ID" value="QSX32957.1"/>
    <property type="molecule type" value="Genomic_DNA"/>
</dbReference>
<dbReference type="Proteomes" id="UP000662770">
    <property type="component" value="Chromosome"/>
</dbReference>
<evidence type="ECO:0000256" key="6">
    <source>
        <dbReference type="NCBIfam" id="TIGR00131"/>
    </source>
</evidence>
<dbReference type="PRINTS" id="PR00473">
    <property type="entry name" value="GALCTOKINASE"/>
</dbReference>
<dbReference type="Pfam" id="PF08544">
    <property type="entry name" value="GHMP_kinases_C"/>
    <property type="match status" value="1"/>
</dbReference>
<protein>
    <recommendedName>
        <fullName evidence="6">Galactokinase</fullName>
        <ecNumber evidence="6">2.7.1.6</ecNumber>
    </recommendedName>
</protein>
<dbReference type="InterPro" id="IPR000705">
    <property type="entry name" value="Galactokinase"/>
</dbReference>
<dbReference type="InterPro" id="IPR020568">
    <property type="entry name" value="Ribosomal_Su5_D2-typ_SF"/>
</dbReference>
<name>A0ABX7QNB9_9GAMM</name>
<evidence type="ECO:0000256" key="2">
    <source>
        <dbReference type="ARBA" id="ARBA00022741"/>
    </source>
</evidence>
<feature type="domain" description="GHMP kinase C-terminal" evidence="8">
    <location>
        <begin position="279"/>
        <end position="358"/>
    </location>
</feature>
<keyword evidence="5" id="KW-0299">Galactose metabolism</keyword>
<evidence type="ECO:0000259" key="8">
    <source>
        <dbReference type="Pfam" id="PF08544"/>
    </source>
</evidence>
<dbReference type="Pfam" id="PF10509">
    <property type="entry name" value="GalKase_gal_bdg"/>
    <property type="match status" value="1"/>
</dbReference>
<dbReference type="InterPro" id="IPR019539">
    <property type="entry name" value="GalKase_N"/>
</dbReference>